<dbReference type="FunFam" id="3.30.70.100:FF:000008">
    <property type="entry name" value="Copper transport protein ATOX1"/>
    <property type="match status" value="1"/>
</dbReference>
<feature type="compositionally biased region" description="Low complexity" evidence="6">
    <location>
        <begin position="158"/>
        <end position="173"/>
    </location>
</feature>
<dbReference type="EMBL" id="KK915213">
    <property type="protein sequence ID" value="KDP23483.1"/>
    <property type="molecule type" value="Genomic_DNA"/>
</dbReference>
<evidence type="ECO:0000313" key="9">
    <source>
        <dbReference type="Proteomes" id="UP000027138"/>
    </source>
</evidence>
<keyword evidence="9" id="KW-1185">Reference proteome</keyword>
<feature type="region of interest" description="Disordered" evidence="6">
    <location>
        <begin position="98"/>
        <end position="287"/>
    </location>
</feature>
<dbReference type="PANTHER" id="PTHR45868">
    <property type="entry name" value="HEAVY METAL-ASSOCIATED ISOPRENYLATED PLANT PROTEIN 33-RELATED"/>
    <property type="match status" value="1"/>
</dbReference>
<dbReference type="Gene3D" id="3.30.70.100">
    <property type="match status" value="1"/>
</dbReference>
<comment type="similarity">
    <text evidence="5">Belongs to the HIPP family.</text>
</comment>
<dbReference type="PANTHER" id="PTHR45868:SF69">
    <property type="entry name" value="HEAVY METAL-ASSOCIATED ISOPRENYLATED PLANT PROTEIN 35"/>
    <property type="match status" value="1"/>
</dbReference>
<evidence type="ECO:0000256" key="6">
    <source>
        <dbReference type="SAM" id="MobiDB-lite"/>
    </source>
</evidence>
<reference evidence="8 9" key="1">
    <citation type="journal article" date="2014" name="PLoS ONE">
        <title>Global Analysis of Gene Expression Profiles in Physic Nut (Jatropha curcas L.) Seedlings Exposed to Salt Stress.</title>
        <authorList>
            <person name="Zhang L."/>
            <person name="Zhang C."/>
            <person name="Wu P."/>
            <person name="Chen Y."/>
            <person name="Li M."/>
            <person name="Jiang H."/>
            <person name="Wu G."/>
        </authorList>
    </citation>
    <scope>NUCLEOTIDE SEQUENCE [LARGE SCALE GENOMIC DNA]</scope>
    <source>
        <strain evidence="9">cv. GZQX0401</strain>
        <tissue evidence="8">Young leaves</tissue>
    </source>
</reference>
<dbReference type="CDD" id="cd00371">
    <property type="entry name" value="HMA"/>
    <property type="match status" value="1"/>
</dbReference>
<feature type="compositionally biased region" description="Basic residues" evidence="6">
    <location>
        <begin position="238"/>
        <end position="247"/>
    </location>
</feature>
<dbReference type="InterPro" id="IPR006121">
    <property type="entry name" value="HMA_dom"/>
</dbReference>
<evidence type="ECO:0000313" key="8">
    <source>
        <dbReference type="EMBL" id="KDP23483.1"/>
    </source>
</evidence>
<sequence length="373" mass="40177">MATEGKPEAKTTEQKPAEGNKEVVVEEQQEPPLKYKTLVLKVSVHCEGCKRKVKKILTNIEGVYKTDIDLKQQKVTVLGNVDADTLIKKLVKAGKHAELWPEKADHKKKGKSKNKDKEKEKEKQQSDQESGEEGGEKNKETVKTEVLIVQDPSKPNENGTANKNGGTTTKNGAVESNVDVGKSKEAGATSKTGGGQVKEVKIEMKQPVTCPAGTQSPVTEKKIGSENEGGAEKSGNGGKKKKKKGHKGNNNNAGEGEHSSDVPAGTGSPIHGHGQGPIGPVPYSTNHSLPHHHVYQYPSHYYTPPPAYAVNYNTAYPSTSYGASINPPSYSYAYMQPGFASEPPALDFESNPSQPLDSFEIFSDENPNACSIM</sequence>
<evidence type="ECO:0000256" key="4">
    <source>
        <dbReference type="ARBA" id="ARBA00023289"/>
    </source>
</evidence>
<accession>A0A067JKX9</accession>
<dbReference type="OrthoDB" id="689350at2759"/>
<keyword evidence="4" id="KW-0636">Prenylation</keyword>
<evidence type="ECO:0000256" key="3">
    <source>
        <dbReference type="ARBA" id="ARBA00023288"/>
    </source>
</evidence>
<name>A0A067JKX9_JATCU</name>
<feature type="domain" description="HMA" evidence="7">
    <location>
        <begin position="35"/>
        <end position="98"/>
    </location>
</feature>
<dbReference type="GO" id="GO:0046872">
    <property type="term" value="F:metal ion binding"/>
    <property type="evidence" value="ECO:0007669"/>
    <property type="project" value="UniProtKB-KW"/>
</dbReference>
<organism evidence="8 9">
    <name type="scientific">Jatropha curcas</name>
    <name type="common">Barbados nut</name>
    <dbReference type="NCBI Taxonomy" id="180498"/>
    <lineage>
        <taxon>Eukaryota</taxon>
        <taxon>Viridiplantae</taxon>
        <taxon>Streptophyta</taxon>
        <taxon>Embryophyta</taxon>
        <taxon>Tracheophyta</taxon>
        <taxon>Spermatophyta</taxon>
        <taxon>Magnoliopsida</taxon>
        <taxon>eudicotyledons</taxon>
        <taxon>Gunneridae</taxon>
        <taxon>Pentapetalae</taxon>
        <taxon>rosids</taxon>
        <taxon>fabids</taxon>
        <taxon>Malpighiales</taxon>
        <taxon>Euphorbiaceae</taxon>
        <taxon>Crotonoideae</taxon>
        <taxon>Jatropheae</taxon>
        <taxon>Jatropha</taxon>
    </lineage>
</organism>
<protein>
    <recommendedName>
        <fullName evidence="7">HMA domain-containing protein</fullName>
    </recommendedName>
</protein>
<dbReference type="AlphaFoldDB" id="A0A067JKX9"/>
<keyword evidence="1" id="KW-0488">Methylation</keyword>
<dbReference type="PROSITE" id="PS50846">
    <property type="entry name" value="HMA_2"/>
    <property type="match status" value="1"/>
</dbReference>
<dbReference type="KEGG" id="jcu:105647507"/>
<evidence type="ECO:0000256" key="2">
    <source>
        <dbReference type="ARBA" id="ARBA00022723"/>
    </source>
</evidence>
<dbReference type="InterPro" id="IPR036163">
    <property type="entry name" value="HMA_dom_sf"/>
</dbReference>
<feature type="compositionally biased region" description="Basic and acidic residues" evidence="6">
    <location>
        <begin position="113"/>
        <end position="126"/>
    </location>
</feature>
<gene>
    <name evidence="8" type="ORF">JCGZ_23316</name>
</gene>
<dbReference type="Pfam" id="PF00403">
    <property type="entry name" value="HMA"/>
    <property type="match status" value="1"/>
</dbReference>
<dbReference type="SUPFAM" id="SSF55008">
    <property type="entry name" value="HMA, heavy metal-associated domain"/>
    <property type="match status" value="1"/>
</dbReference>
<feature type="compositionally biased region" description="Basic and acidic residues" evidence="6">
    <location>
        <begin position="134"/>
        <end position="143"/>
    </location>
</feature>
<feature type="compositionally biased region" description="Basic and acidic residues" evidence="6">
    <location>
        <begin position="1"/>
        <end position="24"/>
    </location>
</feature>
<feature type="region of interest" description="Disordered" evidence="6">
    <location>
        <begin position="1"/>
        <end position="28"/>
    </location>
</feature>
<dbReference type="Proteomes" id="UP000027138">
    <property type="component" value="Unassembled WGS sequence"/>
</dbReference>
<evidence type="ECO:0000259" key="7">
    <source>
        <dbReference type="PROSITE" id="PS50846"/>
    </source>
</evidence>
<evidence type="ECO:0000256" key="5">
    <source>
        <dbReference type="ARBA" id="ARBA00024045"/>
    </source>
</evidence>
<keyword evidence="3" id="KW-0449">Lipoprotein</keyword>
<keyword evidence="2" id="KW-0479">Metal-binding</keyword>
<proteinExistence type="inferred from homology"/>
<evidence type="ECO:0000256" key="1">
    <source>
        <dbReference type="ARBA" id="ARBA00022481"/>
    </source>
</evidence>